<comment type="similarity">
    <text evidence="1">Belongs to the AAA ATPase family.</text>
</comment>
<evidence type="ECO:0000313" key="9">
    <source>
        <dbReference type="Proteomes" id="UP000480548"/>
    </source>
</evidence>
<dbReference type="PROSITE" id="PS00674">
    <property type="entry name" value="AAA"/>
    <property type="match status" value="1"/>
</dbReference>
<dbReference type="InterPro" id="IPR003593">
    <property type="entry name" value="AAA+_ATPase"/>
</dbReference>
<dbReference type="CDD" id="cd19509">
    <property type="entry name" value="RecA-like_VPS4-like"/>
    <property type="match status" value="1"/>
</dbReference>
<dbReference type="AlphaFoldDB" id="A0A7C8NJ96"/>
<dbReference type="FunFam" id="3.40.50.300:FF:000093">
    <property type="entry name" value="Fidgetin-like 1"/>
    <property type="match status" value="1"/>
</dbReference>
<sequence>MRPKSSAAVLQKTYDQTYLICSTAIYFESKGNEDEALRSWKEGLQLIQSYERTSAARKSSGSLSLTEKALIESLGDLKLQCLDRIDTIEVMKLSRREEEEQQNLLRHYNGGTESSNLNSPSTSAFGAAPGIRNANASPYFFVGEEDDGASLRPPHDRRPSGSSINTSSTYNLGGLPPNAATMSNSRTRSSSPEKKSLLATLRNSSGGSSSKVGQRRHNPKPTGQESVAAAAKAATRAWGGGKQHDSMGRSLPDRSTVTIGSRHSAETSTIDLTRTHSDGQAQSPVYSSMHHLHTSSSASNIGGIPTSRSAPASSVLSPPLPPPPPIPPHATIPPPLPPHATHQHTQNEYFPDPSYYMVPPHETCSYAPPPPPPTPPPPPRLESYGQAPAYSPYATYPDVSNLKISAPSSNFRGTPEPEPPELPPRSPPRPAKVAPPPPPPKKPSIQVPKVPTPSSRLNPRAQDQSERVKGPVPPSTRRTSQDFKWPANPTTTPKIETPRKPSPASDKPSRTVKYGLTRESSDDPKPKKAGKATEKEPVYELVDSPNATETTAEISEDDAWEKRVKAALKSLDKGVDQGAAKQILNEIVIHGDEVHWEDISGLEVAKLALKEAVVYPFLRPDLFRGLREPARGMLLFGPPGTGKTMLARAVATESKSTFFSISASSLTSKYLGESEKLVRALFQLAKALAPSIIFIDEIDSLLSSRSGGNEHEATRRIKTEFLIQWSALQRAAAGKESKSTDSGDASRVLVLAATNLPWEIDEAARRRFVRRQYIPLPEGPVRVQQLRNLLGQQKHTLTENDMWQLEGLTEDFSGSDITALAKDAAMGPLRSLGESLLHMKMEDIRPIMLEDFKASLKSIRPSVSKEGLQQYEDWAKDFGERAA</sequence>
<dbReference type="EMBL" id="WIQZ01000045">
    <property type="protein sequence ID" value="KAF3132262.1"/>
    <property type="molecule type" value="Genomic_DNA"/>
</dbReference>
<evidence type="ECO:0000256" key="1">
    <source>
        <dbReference type="ARBA" id="ARBA00006914"/>
    </source>
</evidence>
<dbReference type="InterPro" id="IPR003960">
    <property type="entry name" value="ATPase_AAA_CS"/>
</dbReference>
<feature type="compositionally biased region" description="Polar residues" evidence="4">
    <location>
        <begin position="294"/>
        <end position="316"/>
    </location>
</feature>
<accession>A0A7C8NJ96</accession>
<dbReference type="InterPro" id="IPR015415">
    <property type="entry name" value="Spast_Vps4_C"/>
</dbReference>
<keyword evidence="3" id="KW-0067">ATP-binding</keyword>
<dbReference type="Pfam" id="PF00004">
    <property type="entry name" value="AAA"/>
    <property type="match status" value="1"/>
</dbReference>
<dbReference type="GO" id="GO:0016887">
    <property type="term" value="F:ATP hydrolysis activity"/>
    <property type="evidence" value="ECO:0007669"/>
    <property type="project" value="InterPro"/>
</dbReference>
<dbReference type="GO" id="GO:0005524">
    <property type="term" value="F:ATP binding"/>
    <property type="evidence" value="ECO:0007669"/>
    <property type="project" value="UniProtKB-KW"/>
</dbReference>
<feature type="compositionally biased region" description="Basic and acidic residues" evidence="4">
    <location>
        <begin position="519"/>
        <end position="537"/>
    </location>
</feature>
<feature type="compositionally biased region" description="Polar residues" evidence="4">
    <location>
        <begin position="402"/>
        <end position="412"/>
    </location>
</feature>
<dbReference type="SMART" id="SM00382">
    <property type="entry name" value="AAA"/>
    <property type="match status" value="1"/>
</dbReference>
<feature type="compositionally biased region" description="Polar residues" evidence="4">
    <location>
        <begin position="160"/>
        <end position="171"/>
    </location>
</feature>
<feature type="compositionally biased region" description="Polar residues" evidence="4">
    <location>
        <begin position="253"/>
        <end position="286"/>
    </location>
</feature>
<evidence type="ECO:0000313" key="7">
    <source>
        <dbReference type="EMBL" id="KAF3132262.1"/>
    </source>
</evidence>
<feature type="compositionally biased region" description="Pro residues" evidence="4">
    <location>
        <begin position="367"/>
        <end position="380"/>
    </location>
</feature>
<feature type="compositionally biased region" description="Pro residues" evidence="4">
    <location>
        <begin position="318"/>
        <end position="338"/>
    </location>
</feature>
<evidence type="ECO:0000259" key="5">
    <source>
        <dbReference type="SMART" id="SM00382"/>
    </source>
</evidence>
<comment type="caution">
    <text evidence="6">The sequence shown here is derived from an EMBL/GenBank/DDBJ whole genome shotgun (WGS) entry which is preliminary data.</text>
</comment>
<organism evidence="6 8">
    <name type="scientific">Orbilia oligospora</name>
    <name type="common">Nematode-trapping fungus</name>
    <name type="synonym">Arthrobotrys oligospora</name>
    <dbReference type="NCBI Taxonomy" id="2813651"/>
    <lineage>
        <taxon>Eukaryota</taxon>
        <taxon>Fungi</taxon>
        <taxon>Dikarya</taxon>
        <taxon>Ascomycota</taxon>
        <taxon>Pezizomycotina</taxon>
        <taxon>Orbiliomycetes</taxon>
        <taxon>Orbiliales</taxon>
        <taxon>Orbiliaceae</taxon>
        <taxon>Orbilia</taxon>
    </lineage>
</organism>
<evidence type="ECO:0000256" key="2">
    <source>
        <dbReference type="ARBA" id="ARBA00022741"/>
    </source>
</evidence>
<dbReference type="FunFam" id="1.10.8.60:FF:000022">
    <property type="entry name" value="Fidgetin like 1"/>
    <property type="match status" value="1"/>
</dbReference>
<feature type="compositionally biased region" description="Low complexity" evidence="4">
    <location>
        <begin position="228"/>
        <end position="237"/>
    </location>
</feature>
<feature type="compositionally biased region" description="Polar residues" evidence="4">
    <location>
        <begin position="201"/>
        <end position="212"/>
    </location>
</feature>
<dbReference type="SUPFAM" id="SSF52540">
    <property type="entry name" value="P-loop containing nucleoside triphosphate hydrolases"/>
    <property type="match status" value="1"/>
</dbReference>
<proteinExistence type="inferred from homology"/>
<dbReference type="InterPro" id="IPR003959">
    <property type="entry name" value="ATPase_AAA_core"/>
</dbReference>
<keyword evidence="2" id="KW-0547">Nucleotide-binding</keyword>
<dbReference type="InterPro" id="IPR050304">
    <property type="entry name" value="MT-severing_AAA_ATPase"/>
</dbReference>
<gene>
    <name evidence="6" type="ORF">TWF102_008238</name>
    <name evidence="7" type="ORF">TWF703_007381</name>
</gene>
<reference evidence="8 9" key="1">
    <citation type="submission" date="2019-06" db="EMBL/GenBank/DDBJ databases">
        <authorList>
            <person name="Palmer J.M."/>
        </authorList>
    </citation>
    <scope>NUCLEOTIDE SEQUENCE [LARGE SCALE GENOMIC DNA]</scope>
    <source>
        <strain evidence="6 8">TWF102</strain>
        <strain evidence="7 9">TWF703</strain>
    </source>
</reference>
<evidence type="ECO:0000313" key="6">
    <source>
        <dbReference type="EMBL" id="KAF3110673.1"/>
    </source>
</evidence>
<evidence type="ECO:0000313" key="8">
    <source>
        <dbReference type="Proteomes" id="UP000475325"/>
    </source>
</evidence>
<dbReference type="EMBL" id="WIQW01000005">
    <property type="protein sequence ID" value="KAF3110673.1"/>
    <property type="molecule type" value="Genomic_DNA"/>
</dbReference>
<dbReference type="PANTHER" id="PTHR23074">
    <property type="entry name" value="AAA DOMAIN-CONTAINING"/>
    <property type="match status" value="1"/>
</dbReference>
<dbReference type="InterPro" id="IPR027417">
    <property type="entry name" value="P-loop_NTPase"/>
</dbReference>
<evidence type="ECO:0000256" key="4">
    <source>
        <dbReference type="SAM" id="MobiDB-lite"/>
    </source>
</evidence>
<dbReference type="PANTHER" id="PTHR23074:SF17">
    <property type="entry name" value="FIDGETIN-LIKE PROTEIN 1"/>
    <property type="match status" value="1"/>
</dbReference>
<dbReference type="Pfam" id="PF09336">
    <property type="entry name" value="Vps4_C"/>
    <property type="match status" value="1"/>
</dbReference>
<feature type="compositionally biased region" description="Polar residues" evidence="4">
    <location>
        <begin position="180"/>
        <end position="190"/>
    </location>
</feature>
<evidence type="ECO:0000256" key="3">
    <source>
        <dbReference type="ARBA" id="ARBA00022840"/>
    </source>
</evidence>
<protein>
    <recommendedName>
        <fullName evidence="5">AAA+ ATPase domain-containing protein</fullName>
    </recommendedName>
</protein>
<dbReference type="Gene3D" id="3.40.50.300">
    <property type="entry name" value="P-loop containing nucleotide triphosphate hydrolases"/>
    <property type="match status" value="1"/>
</dbReference>
<feature type="compositionally biased region" description="Pro residues" evidence="4">
    <location>
        <begin position="416"/>
        <end position="442"/>
    </location>
</feature>
<name>A0A7C8NJ96_ORBOL</name>
<dbReference type="Proteomes" id="UP000475325">
    <property type="component" value="Unassembled WGS sequence"/>
</dbReference>
<feature type="domain" description="AAA+ ATPase" evidence="5">
    <location>
        <begin position="629"/>
        <end position="778"/>
    </location>
</feature>
<dbReference type="Proteomes" id="UP000480548">
    <property type="component" value="Unassembled WGS sequence"/>
</dbReference>
<dbReference type="Gene3D" id="1.10.8.60">
    <property type="match status" value="1"/>
</dbReference>
<feature type="region of interest" description="Disordered" evidence="4">
    <location>
        <begin position="145"/>
        <end position="537"/>
    </location>
</feature>